<evidence type="ECO:0000256" key="5">
    <source>
        <dbReference type="ARBA" id="ARBA00022777"/>
    </source>
</evidence>
<feature type="compositionally biased region" description="Low complexity" evidence="9">
    <location>
        <begin position="328"/>
        <end position="347"/>
    </location>
</feature>
<keyword evidence="3 8" id="KW-0808">Transferase</keyword>
<keyword evidence="6 8" id="KW-0067">ATP-binding</keyword>
<sequence length="474" mass="51578">MEQSEARKADSFYDSTVEKYAVMPVETLSLEQMLHIGRNVASDPSKVVQSAHFVQQELPKRLARRLLDLQLLPHLVVSNPHIKRVYNAYFHAFETLRAYPPVKTVADNAAFCVLLRRLVDEHGPLLDLLARGLVEVRAKRLVGPALDLDRFLDAMLRSRISRRVIAEQHLHIANARPGYIGSIATALDVADAVDFAGQRAVQVCMEAYGIAPEVVVAGDLSARLPYLPSHLDYMLYELLKNSMRAVVERHRGATYSTRRRIPPIQARVCSGATHLSIRISDQGGGLPMEHLEQVWSYGFTTSASGVPDLELQQQQQQQQQHMDEANWAGGSSSSSADSASDPSSAKEATAAAAAAEAAAAAAADAQLRKTANQFGALLANVSDAPRQRYSLAGLGFGLPLSRLHARYFGGDLQLVNLPGYGVDAFLTLRRLDTAGWHEQHDDDVAAAGQAAAIAAAVKVQQQLAQAREPAHLPL</sequence>
<feature type="domain" description="Branched-chain alpha-ketoacid dehydrogenase kinase/Pyruvate dehydrogenase kinase N-terminal" evidence="10">
    <location>
        <begin position="28"/>
        <end position="183"/>
    </location>
</feature>
<feature type="region of interest" description="Disordered" evidence="9">
    <location>
        <begin position="310"/>
        <end position="347"/>
    </location>
</feature>
<dbReference type="PANTHER" id="PTHR11947:SF20">
    <property type="entry name" value="[3-METHYL-2-OXOBUTANOATE DEHYDROGENASE [LIPOAMIDE]] KINASE, MITOCHONDRIAL"/>
    <property type="match status" value="1"/>
</dbReference>
<dbReference type="Proteomes" id="UP001244341">
    <property type="component" value="Chromosome 3b"/>
</dbReference>
<accession>A0ABY8TT45</accession>
<dbReference type="Gene3D" id="3.30.565.10">
    <property type="entry name" value="Histidine kinase-like ATPase, C-terminal domain"/>
    <property type="match status" value="1"/>
</dbReference>
<evidence type="ECO:0000256" key="2">
    <source>
        <dbReference type="ARBA" id="ARBA00022553"/>
    </source>
</evidence>
<protein>
    <recommendedName>
        <fullName evidence="8">Protein-serine/threonine kinase</fullName>
        <ecNumber evidence="8">2.7.11.-</ecNumber>
    </recommendedName>
</protein>
<evidence type="ECO:0000259" key="10">
    <source>
        <dbReference type="Pfam" id="PF10436"/>
    </source>
</evidence>
<name>A0ABY8TT45_TETOB</name>
<dbReference type="EMBL" id="CP126210">
    <property type="protein sequence ID" value="WIA12313.1"/>
    <property type="molecule type" value="Genomic_DNA"/>
</dbReference>
<evidence type="ECO:0000256" key="9">
    <source>
        <dbReference type="SAM" id="MobiDB-lite"/>
    </source>
</evidence>
<comment type="subcellular location">
    <subcellularLocation>
        <location evidence="8">Mitochondrion matrix</location>
    </subcellularLocation>
</comment>
<keyword evidence="12" id="KW-1185">Reference proteome</keyword>
<dbReference type="InterPro" id="IPR036784">
    <property type="entry name" value="AK/P_DHK_N_sf"/>
</dbReference>
<proteinExistence type="inferred from homology"/>
<evidence type="ECO:0000256" key="6">
    <source>
        <dbReference type="ARBA" id="ARBA00022840"/>
    </source>
</evidence>
<dbReference type="EC" id="2.7.11.-" evidence="8"/>
<reference evidence="11 12" key="1">
    <citation type="submission" date="2023-05" db="EMBL/GenBank/DDBJ databases">
        <title>A 100% complete, gapless, phased diploid assembly of the Scenedesmus obliquus UTEX 3031 genome.</title>
        <authorList>
            <person name="Biondi T.C."/>
            <person name="Hanschen E.R."/>
            <person name="Kwon T."/>
            <person name="Eng W."/>
            <person name="Kruse C.P.S."/>
            <person name="Koehler S.I."/>
            <person name="Kunde Y."/>
            <person name="Gleasner C.D."/>
            <person name="You Mak K.T."/>
            <person name="Polle J."/>
            <person name="Hovde B.T."/>
            <person name="Starkenburg S.R."/>
        </authorList>
    </citation>
    <scope>NUCLEOTIDE SEQUENCE [LARGE SCALE GENOMIC DNA]</scope>
    <source>
        <strain evidence="11 12">DOE0152z</strain>
    </source>
</reference>
<dbReference type="Pfam" id="PF10436">
    <property type="entry name" value="BCDHK_Adom3"/>
    <property type="match status" value="1"/>
</dbReference>
<gene>
    <name evidence="11" type="ORF">OEZ85_012369</name>
</gene>
<dbReference type="InterPro" id="IPR039028">
    <property type="entry name" value="BCKD/PDK"/>
</dbReference>
<dbReference type="SUPFAM" id="SSF55874">
    <property type="entry name" value="ATPase domain of HSP90 chaperone/DNA topoisomerase II/histidine kinase"/>
    <property type="match status" value="2"/>
</dbReference>
<keyword evidence="7 8" id="KW-0496">Mitochondrion</keyword>
<dbReference type="InterPro" id="IPR036890">
    <property type="entry name" value="HATPase_C_sf"/>
</dbReference>
<dbReference type="SUPFAM" id="SSF69012">
    <property type="entry name" value="alpha-ketoacid dehydrogenase kinase, N-terminal domain"/>
    <property type="match status" value="1"/>
</dbReference>
<evidence type="ECO:0000256" key="8">
    <source>
        <dbReference type="RuleBase" id="RU366032"/>
    </source>
</evidence>
<dbReference type="Gene3D" id="1.20.140.20">
    <property type="entry name" value="Alpha-ketoacid/pyruvate dehydrogenase kinase, N-terminal domain"/>
    <property type="match status" value="1"/>
</dbReference>
<evidence type="ECO:0000313" key="11">
    <source>
        <dbReference type="EMBL" id="WIA12313.1"/>
    </source>
</evidence>
<evidence type="ECO:0000256" key="4">
    <source>
        <dbReference type="ARBA" id="ARBA00022741"/>
    </source>
</evidence>
<keyword evidence="2" id="KW-0597">Phosphoprotein</keyword>
<evidence type="ECO:0000256" key="3">
    <source>
        <dbReference type="ARBA" id="ARBA00022679"/>
    </source>
</evidence>
<evidence type="ECO:0000313" key="12">
    <source>
        <dbReference type="Proteomes" id="UP001244341"/>
    </source>
</evidence>
<evidence type="ECO:0000256" key="7">
    <source>
        <dbReference type="ARBA" id="ARBA00023128"/>
    </source>
</evidence>
<evidence type="ECO:0000256" key="1">
    <source>
        <dbReference type="ARBA" id="ARBA00006155"/>
    </source>
</evidence>
<comment type="similarity">
    <text evidence="1 8">Belongs to the PDK/BCKDK protein kinase family.</text>
</comment>
<dbReference type="InterPro" id="IPR018955">
    <property type="entry name" value="BCDHK/PDK_N"/>
</dbReference>
<keyword evidence="4 8" id="KW-0547">Nucleotide-binding</keyword>
<keyword evidence="5 8" id="KW-0418">Kinase</keyword>
<dbReference type="PANTHER" id="PTHR11947">
    <property type="entry name" value="PYRUVATE DEHYDROGENASE KINASE"/>
    <property type="match status" value="1"/>
</dbReference>
<organism evidence="11 12">
    <name type="scientific">Tetradesmus obliquus</name>
    <name type="common">Green alga</name>
    <name type="synonym">Acutodesmus obliquus</name>
    <dbReference type="NCBI Taxonomy" id="3088"/>
    <lineage>
        <taxon>Eukaryota</taxon>
        <taxon>Viridiplantae</taxon>
        <taxon>Chlorophyta</taxon>
        <taxon>core chlorophytes</taxon>
        <taxon>Chlorophyceae</taxon>
        <taxon>CS clade</taxon>
        <taxon>Sphaeropleales</taxon>
        <taxon>Scenedesmaceae</taxon>
        <taxon>Tetradesmus</taxon>
    </lineage>
</organism>